<dbReference type="Gene3D" id="3.40.50.720">
    <property type="entry name" value="NAD(P)-binding Rossmann-like Domain"/>
    <property type="match status" value="1"/>
</dbReference>
<accession>A0A0M0EKI4</accession>
<dbReference type="GO" id="GO:0000166">
    <property type="term" value="F:nucleotide binding"/>
    <property type="evidence" value="ECO:0007669"/>
    <property type="project" value="InterPro"/>
</dbReference>
<evidence type="ECO:0000259" key="1">
    <source>
        <dbReference type="Pfam" id="PF01408"/>
    </source>
</evidence>
<keyword evidence="3" id="KW-0560">Oxidoreductase</keyword>
<dbReference type="STRING" id="33995.KOEU_04400"/>
<gene>
    <name evidence="3" type="primary">gfo</name>
    <name evidence="3" type="ORF">KOEU_04400</name>
</gene>
<dbReference type="OrthoDB" id="9792935at2"/>
<dbReference type="PANTHER" id="PTHR43377">
    <property type="entry name" value="BILIVERDIN REDUCTASE A"/>
    <property type="match status" value="1"/>
</dbReference>
<dbReference type="SUPFAM" id="SSF51735">
    <property type="entry name" value="NAD(P)-binding Rossmann-fold domains"/>
    <property type="match status" value="1"/>
</dbReference>
<dbReference type="RefSeq" id="WP_053322806.1">
    <property type="nucleotide sequence ID" value="NZ_LHUQ01000002.1"/>
</dbReference>
<feature type="domain" description="GFO/IDH/MocA-like oxidoreductase" evidence="2">
    <location>
        <begin position="146"/>
        <end position="256"/>
    </location>
</feature>
<reference evidence="3" key="1">
    <citation type="submission" date="2015-08" db="EMBL/GenBank/DDBJ databases">
        <title>Draft genome sequence of Komagataeibacter europaeus CECT 8546 a cellulose producer strain from vinegar produced by the traditional method.</title>
        <authorList>
            <person name="Poehlein A."/>
            <person name="Valera M.J."/>
            <person name="Haack F.S."/>
            <person name="Mas A."/>
            <person name="Daniel R."/>
            <person name="Streit W.R."/>
            <person name="Mateo E."/>
        </authorList>
    </citation>
    <scope>NUCLEOTIDE SEQUENCE [LARGE SCALE GENOMIC DNA]</scope>
    <source>
        <strain evidence="3">CECT 8546</strain>
    </source>
</reference>
<dbReference type="PRINTS" id="PR01775">
    <property type="entry name" value="GLFROXRDTASE"/>
</dbReference>
<evidence type="ECO:0000259" key="2">
    <source>
        <dbReference type="Pfam" id="PF22725"/>
    </source>
</evidence>
<dbReference type="Pfam" id="PF01408">
    <property type="entry name" value="GFO_IDH_MocA"/>
    <property type="match status" value="1"/>
</dbReference>
<evidence type="ECO:0000313" key="3">
    <source>
        <dbReference type="EMBL" id="KON65753.1"/>
    </source>
</evidence>
<dbReference type="InterPro" id="IPR036291">
    <property type="entry name" value="NAD(P)-bd_dom_sf"/>
</dbReference>
<dbReference type="InterPro" id="IPR051450">
    <property type="entry name" value="Gfo/Idh/MocA_Oxidoreductases"/>
</dbReference>
<dbReference type="AlphaFoldDB" id="A0A0M0EKI4"/>
<dbReference type="PATRIC" id="fig|33995.3.peg.478"/>
<dbReference type="SUPFAM" id="SSF55347">
    <property type="entry name" value="Glyceraldehyde-3-phosphate dehydrogenase-like, C-terminal domain"/>
    <property type="match status" value="1"/>
</dbReference>
<dbReference type="Gene3D" id="3.30.360.10">
    <property type="entry name" value="Dihydrodipicolinate Reductase, domain 2"/>
    <property type="match status" value="1"/>
</dbReference>
<dbReference type="PANTHER" id="PTHR43377:SF1">
    <property type="entry name" value="BILIVERDIN REDUCTASE A"/>
    <property type="match status" value="1"/>
</dbReference>
<evidence type="ECO:0000313" key="4">
    <source>
        <dbReference type="Proteomes" id="UP000037566"/>
    </source>
</evidence>
<comment type="caution">
    <text evidence="3">The sequence shown here is derived from an EMBL/GenBank/DDBJ whole genome shotgun (WGS) entry which is preliminary data.</text>
</comment>
<dbReference type="GO" id="GO:0047061">
    <property type="term" value="F:glucose-fructose oxidoreductase activity"/>
    <property type="evidence" value="ECO:0007669"/>
    <property type="project" value="UniProtKB-EC"/>
</dbReference>
<dbReference type="EMBL" id="LHUQ01000002">
    <property type="protein sequence ID" value="KON65753.1"/>
    <property type="molecule type" value="Genomic_DNA"/>
</dbReference>
<protein>
    <submittedName>
        <fullName evidence="3">Glucose--fructose oxidoreductase</fullName>
        <ecNumber evidence="3">1.1.99.28</ecNumber>
    </submittedName>
</protein>
<dbReference type="Pfam" id="PF22725">
    <property type="entry name" value="GFO_IDH_MocA_C3"/>
    <property type="match status" value="1"/>
</dbReference>
<sequence>MTPDTDARKIRYAVIGGGQISQQAFMPGMARAKNSVLAALVTGDPEKARRLAARYDIPACHYDDLPTLLRSGHIDAVYLATPNALHRQYAVPVLEAGLHLLLEKPMATSVADCEAILDAQKRGGGKLMIAYRLHCEPGTVELISRCRNGDFGHLMAFSSMFGQNFAEANHRGHSGYWSGPVPGMGTYPLNAVRNLFAREPVEVHAVGAKTPGRRFNFDDTVSVTLRFAEGRIAHFLVSYACAPVENFSLVGDRGSVTAGPCYMFGPNVGVTYTTSINGRKQTHRHDPVEQFGGEIVYFSDCILHDRDPEPDGEEGLRDVRVLAAVERALQTGQPQKLDPMPPARMALPDQVMTLPPVPEPTEGEMIGIIPQSA</sequence>
<dbReference type="InterPro" id="IPR055170">
    <property type="entry name" value="GFO_IDH_MocA-like_dom"/>
</dbReference>
<name>A0A0M0EKI4_KOMEU</name>
<keyword evidence="4" id="KW-1185">Reference proteome</keyword>
<dbReference type="Proteomes" id="UP000037566">
    <property type="component" value="Unassembled WGS sequence"/>
</dbReference>
<dbReference type="InterPro" id="IPR008354">
    <property type="entry name" value="Glc-Fru_OxRdtase_bac"/>
</dbReference>
<dbReference type="EC" id="1.1.99.28" evidence="3"/>
<dbReference type="InterPro" id="IPR000683">
    <property type="entry name" value="Gfo/Idh/MocA-like_OxRdtase_N"/>
</dbReference>
<feature type="domain" description="Gfo/Idh/MocA-like oxidoreductase N-terminal" evidence="1">
    <location>
        <begin position="10"/>
        <end position="130"/>
    </location>
</feature>
<proteinExistence type="predicted"/>
<organism evidence="3 4">
    <name type="scientific">Komagataeibacter europaeus</name>
    <name type="common">Gluconacetobacter europaeus</name>
    <dbReference type="NCBI Taxonomy" id="33995"/>
    <lineage>
        <taxon>Bacteria</taxon>
        <taxon>Pseudomonadati</taxon>
        <taxon>Pseudomonadota</taxon>
        <taxon>Alphaproteobacteria</taxon>
        <taxon>Acetobacterales</taxon>
        <taxon>Acetobacteraceae</taxon>
        <taxon>Komagataeibacter</taxon>
    </lineage>
</organism>